<dbReference type="RefSeq" id="XP_067818830.1">
    <property type="nucleotide sequence ID" value="XM_067962022.1"/>
</dbReference>
<feature type="region of interest" description="Disordered" evidence="7">
    <location>
        <begin position="631"/>
        <end position="652"/>
    </location>
</feature>
<organism evidence="9 10">
    <name type="scientific">Bremia lactucae</name>
    <name type="common">Lettuce downy mildew</name>
    <dbReference type="NCBI Taxonomy" id="4779"/>
    <lineage>
        <taxon>Eukaryota</taxon>
        <taxon>Sar</taxon>
        <taxon>Stramenopiles</taxon>
        <taxon>Oomycota</taxon>
        <taxon>Peronosporomycetes</taxon>
        <taxon>Peronosporales</taxon>
        <taxon>Peronosporaceae</taxon>
        <taxon>Bremia</taxon>
    </lineage>
</organism>
<evidence type="ECO:0000256" key="6">
    <source>
        <dbReference type="ARBA" id="ARBA00023274"/>
    </source>
</evidence>
<dbReference type="InterPro" id="IPR001147">
    <property type="entry name" value="Ribosomal_eL21"/>
</dbReference>
<dbReference type="GO" id="GO:0003735">
    <property type="term" value="F:structural constituent of ribosome"/>
    <property type="evidence" value="ECO:0007669"/>
    <property type="project" value="InterPro"/>
</dbReference>
<protein>
    <recommendedName>
        <fullName evidence="8">PIH1 N-terminal domain-containing protein</fullName>
    </recommendedName>
</protein>
<keyword evidence="5" id="KW-0689">Ribosomal protein</keyword>
<accession>A0A976IEX9</accession>
<keyword evidence="10" id="KW-1185">Reference proteome</keyword>
<evidence type="ECO:0000256" key="4">
    <source>
        <dbReference type="ARBA" id="ARBA00022640"/>
    </source>
</evidence>
<dbReference type="SUPFAM" id="SSF50104">
    <property type="entry name" value="Translation proteins SH3-like domain"/>
    <property type="match status" value="1"/>
</dbReference>
<dbReference type="GO" id="GO:0006412">
    <property type="term" value="P:translation"/>
    <property type="evidence" value="ECO:0007669"/>
    <property type="project" value="InterPro"/>
</dbReference>
<name>A0A976IEX9_BRELC</name>
<sequence length="789" mass="89907">MPHSFGNRARTRDMFARPFRQSGMIRMSTYLRTFKVGDYVDIKANGAVHKGMPHKYYHGRTGRVFNVTKRAVGVRVNKVVGNRVIHKHINVRIEHVHQSKCRLGFLTRVKENELKKKEARATGVRAQIKRVPAQPKAAYTLKTKGSKPITMAAQPFVDLIIGFLYHCYDHVVGVLRSAWKEAKLIFEKVVLFDTQMDVPLDDTAVEQYTRYLDNLEKTDPEGYKHFIATMESQLQAAGLESGSTSVAPQHDANAALFDMLKTSTNASKRAAGTNTTDFRPRFPGDKVMETNGLRDTPEGIYVDVYPGFVIKTFDVQSKKKVFINVVFADQIQAFSEKIKLNEKGKEQDGIHIPLSLNAPHKVIDKKGVKSLTFDVAVNTKVRDECQADKTDAFRNFVCELAIEYIDHKYQIKLDNRYELSRLTYCGKLPPPKHYIRKEQIPIIQEMPATKATKSVGQEKSAQIATATYKIWEEHNGRRTICSRLPSVKKESLPLSYEELEQVGDRLIVDIQFINKIDATSDIELALHAELLSVKAADHHNLEIFLPYPVMLFSARVSFYQEDNTMEMILLMDKSWSTIEPDCGSDPWRLARALDKNTGSGKGHNGDECASTASFVEPKSLVEMFQLMNAAKSSDGRNGDKQTRDTCLLWDPVPKDDELPEDRLHRQDIMSMHLLEQQRFERELMANEAEAKRNQKRTEGDSTQKKAIHTDKTWHDIDSSELISTRMDIEAIVQQEKERLDRHHAKRQNKDFSIEKCVSTEEAMRAVMKWSESNTNSTLTLESALAFHLL</sequence>
<dbReference type="Pfam" id="PF01157">
    <property type="entry name" value="Ribosomal_L21e"/>
    <property type="match status" value="1"/>
</dbReference>
<comment type="subcellular location">
    <subcellularLocation>
        <location evidence="1">Plastid</location>
        <location evidence="1">Chloroplast</location>
    </subcellularLocation>
</comment>
<dbReference type="EMBL" id="SHOA02000002">
    <property type="protein sequence ID" value="TDH69331.1"/>
    <property type="molecule type" value="Genomic_DNA"/>
</dbReference>
<dbReference type="InterPro" id="IPR018259">
    <property type="entry name" value="Ribosomal_eL21_CS"/>
</dbReference>
<evidence type="ECO:0000313" key="9">
    <source>
        <dbReference type="EMBL" id="TDH69331.1"/>
    </source>
</evidence>
<dbReference type="Pfam" id="PF08190">
    <property type="entry name" value="PIH1"/>
    <property type="match status" value="1"/>
</dbReference>
<dbReference type="InterPro" id="IPR012981">
    <property type="entry name" value="PIH1_N"/>
</dbReference>
<evidence type="ECO:0000256" key="3">
    <source>
        <dbReference type="ARBA" id="ARBA00022528"/>
    </source>
</evidence>
<evidence type="ECO:0000256" key="7">
    <source>
        <dbReference type="SAM" id="MobiDB-lite"/>
    </source>
</evidence>
<dbReference type="GO" id="GO:0005840">
    <property type="term" value="C:ribosome"/>
    <property type="evidence" value="ECO:0007669"/>
    <property type="project" value="UniProtKB-KW"/>
</dbReference>
<dbReference type="AlphaFoldDB" id="A0A976IEX9"/>
<dbReference type="InterPro" id="IPR008991">
    <property type="entry name" value="Translation_prot_SH3-like_sf"/>
</dbReference>
<dbReference type="PROSITE" id="PS01171">
    <property type="entry name" value="RIBOSOMAL_L21E"/>
    <property type="match status" value="1"/>
</dbReference>
<feature type="domain" description="PIH1 N-terminal" evidence="8">
    <location>
        <begin position="302"/>
        <end position="439"/>
    </location>
</feature>
<dbReference type="GO" id="GO:0009507">
    <property type="term" value="C:chloroplast"/>
    <property type="evidence" value="ECO:0007669"/>
    <property type="project" value="UniProtKB-SubCell"/>
</dbReference>
<keyword evidence="3" id="KW-0150">Chloroplast</keyword>
<keyword evidence="4" id="KW-0934">Plastid</keyword>
<evidence type="ECO:0000313" key="10">
    <source>
        <dbReference type="Proteomes" id="UP000294530"/>
    </source>
</evidence>
<evidence type="ECO:0000256" key="1">
    <source>
        <dbReference type="ARBA" id="ARBA00004229"/>
    </source>
</evidence>
<evidence type="ECO:0000259" key="8">
    <source>
        <dbReference type="Pfam" id="PF08190"/>
    </source>
</evidence>
<keyword evidence="6" id="KW-0687">Ribonucleoprotein</keyword>
<dbReference type="Gene3D" id="6.10.250.3260">
    <property type="match status" value="1"/>
</dbReference>
<proteinExistence type="inferred from homology"/>
<dbReference type="Gene3D" id="2.30.30.70">
    <property type="entry name" value="Ribosomal protein L21"/>
    <property type="match status" value="1"/>
</dbReference>
<dbReference type="OrthoDB" id="1539250at2759"/>
<evidence type="ECO:0000256" key="2">
    <source>
        <dbReference type="ARBA" id="ARBA00008427"/>
    </source>
</evidence>
<dbReference type="FunFam" id="6.10.250.3260:FF:000001">
    <property type="entry name" value="60S ribosomal protein L21"/>
    <property type="match status" value="1"/>
</dbReference>
<dbReference type="PANTHER" id="PTHR20981">
    <property type="entry name" value="60S RIBOSOMAL PROTEIN L21"/>
    <property type="match status" value="1"/>
</dbReference>
<feature type="compositionally biased region" description="Basic and acidic residues" evidence="7">
    <location>
        <begin position="633"/>
        <end position="643"/>
    </location>
</feature>
<reference evidence="9 10" key="1">
    <citation type="journal article" date="2021" name="Genome Biol.">
        <title>AFLAP: assembly-free linkage analysis pipeline using k-mers from genome sequencing data.</title>
        <authorList>
            <person name="Fletcher K."/>
            <person name="Zhang L."/>
            <person name="Gil J."/>
            <person name="Han R."/>
            <person name="Cavanaugh K."/>
            <person name="Michelmore R."/>
        </authorList>
    </citation>
    <scope>NUCLEOTIDE SEQUENCE [LARGE SCALE GENOMIC DNA]</scope>
    <source>
        <strain evidence="9 10">SF5</strain>
    </source>
</reference>
<dbReference type="Proteomes" id="UP000294530">
    <property type="component" value="Unassembled WGS sequence"/>
</dbReference>
<gene>
    <name evidence="9" type="ORF">CCR75_003931</name>
</gene>
<feature type="region of interest" description="Disordered" evidence="7">
    <location>
        <begin position="687"/>
        <end position="706"/>
    </location>
</feature>
<comment type="similarity">
    <text evidence="2">Belongs to the eukaryotic ribosomal protein eL21 family.</text>
</comment>
<dbReference type="InterPro" id="IPR036948">
    <property type="entry name" value="Ribosomal_eL21_sf"/>
</dbReference>
<comment type="caution">
    <text evidence="9">The sequence shown here is derived from an EMBL/GenBank/DDBJ whole genome shotgun (WGS) entry which is preliminary data.</text>
</comment>
<evidence type="ECO:0000256" key="5">
    <source>
        <dbReference type="ARBA" id="ARBA00022980"/>
    </source>
</evidence>
<dbReference type="GO" id="GO:1990904">
    <property type="term" value="C:ribonucleoprotein complex"/>
    <property type="evidence" value="ECO:0007669"/>
    <property type="project" value="UniProtKB-KW"/>
</dbReference>
<dbReference type="GeneID" id="94347693"/>
<dbReference type="FunFam" id="2.30.30.70:FF:000001">
    <property type="entry name" value="60S ribosomal protein L21"/>
    <property type="match status" value="1"/>
</dbReference>
<dbReference type="KEGG" id="blac:94347693"/>